<proteinExistence type="predicted"/>
<gene>
    <name evidence="2" type="ORF">ACFVZC_29440</name>
</gene>
<evidence type="ECO:0000313" key="2">
    <source>
        <dbReference type="EMBL" id="MFF1277488.1"/>
    </source>
</evidence>
<keyword evidence="3" id="KW-1185">Reference proteome</keyword>
<dbReference type="RefSeq" id="WP_149552774.1">
    <property type="nucleotide sequence ID" value="NZ_JBHVZQ010000037.1"/>
</dbReference>
<sequence length="235" mass="24644">MTETAVLRRYTDHLARHLVGPDSRRAAILDEVMDGLECATEGNLDTCPDPEAAARRAVQEWGPPGEVARAYNDATLRISANRLSMRAVCVLPLLAATWACALLGGPAGPWAYRHPPLLLTGLSVVAFGCVLSLAGAVSGLRKGSGFAAAGERRDATVTTGTLAALIGLLCVLGALVVLLLNRGLSHPESLDWPMVSVPATITVVSGAYFAFSLKRFVSVVRGARAFPTAPQSASR</sequence>
<dbReference type="EMBL" id="JBHVZQ010000037">
    <property type="protein sequence ID" value="MFF1277488.1"/>
    <property type="molecule type" value="Genomic_DNA"/>
</dbReference>
<dbReference type="Proteomes" id="UP001601627">
    <property type="component" value="Unassembled WGS sequence"/>
</dbReference>
<evidence type="ECO:0000313" key="3">
    <source>
        <dbReference type="Proteomes" id="UP001601627"/>
    </source>
</evidence>
<organism evidence="2 3">
    <name type="scientific">Streptomyces marokkonensis</name>
    <dbReference type="NCBI Taxonomy" id="324855"/>
    <lineage>
        <taxon>Bacteria</taxon>
        <taxon>Bacillati</taxon>
        <taxon>Actinomycetota</taxon>
        <taxon>Actinomycetes</taxon>
        <taxon>Kitasatosporales</taxon>
        <taxon>Streptomycetaceae</taxon>
        <taxon>Streptomyces</taxon>
    </lineage>
</organism>
<feature type="transmembrane region" description="Helical" evidence="1">
    <location>
        <begin position="161"/>
        <end position="180"/>
    </location>
</feature>
<evidence type="ECO:0008006" key="4">
    <source>
        <dbReference type="Google" id="ProtNLM"/>
    </source>
</evidence>
<accession>A0ABW6QE35</accession>
<comment type="caution">
    <text evidence="2">The sequence shown here is derived from an EMBL/GenBank/DDBJ whole genome shotgun (WGS) entry which is preliminary data.</text>
</comment>
<feature type="transmembrane region" description="Helical" evidence="1">
    <location>
        <begin position="192"/>
        <end position="211"/>
    </location>
</feature>
<name>A0ABW6QE35_9ACTN</name>
<keyword evidence="1" id="KW-0812">Transmembrane</keyword>
<protein>
    <recommendedName>
        <fullName evidence="4">Integral membrane protein</fullName>
    </recommendedName>
</protein>
<keyword evidence="1" id="KW-0472">Membrane</keyword>
<evidence type="ECO:0000256" key="1">
    <source>
        <dbReference type="SAM" id="Phobius"/>
    </source>
</evidence>
<reference evidence="2 3" key="1">
    <citation type="submission" date="2024-09" db="EMBL/GenBank/DDBJ databases">
        <title>The Natural Products Discovery Center: Release of the First 8490 Sequenced Strains for Exploring Actinobacteria Biosynthetic Diversity.</title>
        <authorList>
            <person name="Kalkreuter E."/>
            <person name="Kautsar S.A."/>
            <person name="Yang D."/>
            <person name="Bader C.D."/>
            <person name="Teijaro C.N."/>
            <person name="Fluegel L."/>
            <person name="Davis C.M."/>
            <person name="Simpson J.R."/>
            <person name="Lauterbach L."/>
            <person name="Steele A.D."/>
            <person name="Gui C."/>
            <person name="Meng S."/>
            <person name="Li G."/>
            <person name="Viehrig K."/>
            <person name="Ye F."/>
            <person name="Su P."/>
            <person name="Kiefer A.F."/>
            <person name="Nichols A."/>
            <person name="Cepeda A.J."/>
            <person name="Yan W."/>
            <person name="Fan B."/>
            <person name="Jiang Y."/>
            <person name="Adhikari A."/>
            <person name="Zheng C.-J."/>
            <person name="Schuster L."/>
            <person name="Cowan T.M."/>
            <person name="Smanski M.J."/>
            <person name="Chevrette M.G."/>
            <person name="De Carvalho L.P.S."/>
            <person name="Shen B."/>
        </authorList>
    </citation>
    <scope>NUCLEOTIDE SEQUENCE [LARGE SCALE GENOMIC DNA]</scope>
    <source>
        <strain evidence="2 3">NPDC058328</strain>
    </source>
</reference>
<feature type="transmembrane region" description="Helical" evidence="1">
    <location>
        <begin position="87"/>
        <end position="105"/>
    </location>
</feature>
<feature type="transmembrane region" description="Helical" evidence="1">
    <location>
        <begin position="117"/>
        <end position="140"/>
    </location>
</feature>
<keyword evidence="1" id="KW-1133">Transmembrane helix</keyword>